<dbReference type="RefSeq" id="WP_147826250.1">
    <property type="nucleotide sequence ID" value="NZ_BAAARG010000003.1"/>
</dbReference>
<organism evidence="3 4">
    <name type="scientific">Microbacterium mitrae</name>
    <dbReference type="NCBI Taxonomy" id="664640"/>
    <lineage>
        <taxon>Bacteria</taxon>
        <taxon>Bacillati</taxon>
        <taxon>Actinomycetota</taxon>
        <taxon>Actinomycetes</taxon>
        <taxon>Micrococcales</taxon>
        <taxon>Microbacteriaceae</taxon>
        <taxon>Microbacterium</taxon>
    </lineage>
</organism>
<dbReference type="AlphaFoldDB" id="A0A5C8HLP6"/>
<dbReference type="GO" id="GO:0003700">
    <property type="term" value="F:DNA-binding transcription factor activity"/>
    <property type="evidence" value="ECO:0007669"/>
    <property type="project" value="TreeGrafter"/>
</dbReference>
<dbReference type="OrthoDB" id="3193022at2"/>
<reference evidence="3 4" key="1">
    <citation type="submission" date="2019-08" db="EMBL/GenBank/DDBJ databases">
        <authorList>
            <person name="Dong K."/>
        </authorList>
    </citation>
    <scope>NUCLEOTIDE SEQUENCE [LARGE SCALE GENOMIC DNA]</scope>
    <source>
        <strain evidence="3 4">M4-8</strain>
    </source>
</reference>
<feature type="domain" description="HTH tetR-type" evidence="2">
    <location>
        <begin position="16"/>
        <end position="48"/>
    </location>
</feature>
<dbReference type="Pfam" id="PF00440">
    <property type="entry name" value="TetR_N"/>
    <property type="match status" value="1"/>
</dbReference>
<dbReference type="EMBL" id="VRSW01000003">
    <property type="protein sequence ID" value="TXK04194.1"/>
    <property type="molecule type" value="Genomic_DNA"/>
</dbReference>
<keyword evidence="4" id="KW-1185">Reference proteome</keyword>
<name>A0A5C8HLP6_9MICO</name>
<evidence type="ECO:0000313" key="4">
    <source>
        <dbReference type="Proteomes" id="UP000321196"/>
    </source>
</evidence>
<dbReference type="InterPro" id="IPR001647">
    <property type="entry name" value="HTH_TetR"/>
</dbReference>
<protein>
    <submittedName>
        <fullName evidence="3">TetR/AcrR family transcriptional regulator</fullName>
    </submittedName>
</protein>
<dbReference type="SUPFAM" id="SSF46689">
    <property type="entry name" value="Homeodomain-like"/>
    <property type="match status" value="1"/>
</dbReference>
<accession>A0A5C8HLP6</accession>
<dbReference type="GO" id="GO:0000976">
    <property type="term" value="F:transcription cis-regulatory region binding"/>
    <property type="evidence" value="ECO:0007669"/>
    <property type="project" value="TreeGrafter"/>
</dbReference>
<evidence type="ECO:0000259" key="2">
    <source>
        <dbReference type="Pfam" id="PF00440"/>
    </source>
</evidence>
<gene>
    <name evidence="3" type="ORF">FVP60_10620</name>
</gene>
<dbReference type="Gene3D" id="1.10.357.10">
    <property type="entry name" value="Tetracycline Repressor, domain 2"/>
    <property type="match status" value="1"/>
</dbReference>
<comment type="caution">
    <text evidence="3">The sequence shown here is derived from an EMBL/GenBank/DDBJ whole genome shotgun (WGS) entry which is preliminary data.</text>
</comment>
<evidence type="ECO:0000256" key="1">
    <source>
        <dbReference type="ARBA" id="ARBA00023125"/>
    </source>
</evidence>
<sequence length="190" mass="21269">MDDPRRVRSREVLMRAIAEYLEQGIAPSVTDIVTRAGVSRPTFYQHFGDLQTAYAETGLARIQDELDCIPTPDNDRAGDEQVEPTWMALTTHLYTHHTFYRTALREAGSRRLSERVIAFVAERIIRFSPLGAPYRDLAPGDVPDHILVLAAGLFALVGRWLDGDDPTPPAQMTQRIVAVFQSFSSRAVTD</sequence>
<proteinExistence type="predicted"/>
<dbReference type="Proteomes" id="UP000321196">
    <property type="component" value="Unassembled WGS sequence"/>
</dbReference>
<dbReference type="InterPro" id="IPR050109">
    <property type="entry name" value="HTH-type_TetR-like_transc_reg"/>
</dbReference>
<dbReference type="PANTHER" id="PTHR30055">
    <property type="entry name" value="HTH-TYPE TRANSCRIPTIONAL REGULATOR RUTR"/>
    <property type="match status" value="1"/>
</dbReference>
<evidence type="ECO:0000313" key="3">
    <source>
        <dbReference type="EMBL" id="TXK04194.1"/>
    </source>
</evidence>
<dbReference type="PANTHER" id="PTHR30055:SF226">
    <property type="entry name" value="HTH-TYPE TRANSCRIPTIONAL REGULATOR PKSA"/>
    <property type="match status" value="1"/>
</dbReference>
<keyword evidence="1" id="KW-0238">DNA-binding</keyword>
<dbReference type="InterPro" id="IPR009057">
    <property type="entry name" value="Homeodomain-like_sf"/>
</dbReference>